<dbReference type="InterPro" id="IPR013324">
    <property type="entry name" value="RNA_pol_sigma_r3/r4-like"/>
</dbReference>
<dbReference type="NCBIfam" id="TIGR02937">
    <property type="entry name" value="sigma70-ECF"/>
    <property type="match status" value="1"/>
</dbReference>
<dbReference type="InterPro" id="IPR014284">
    <property type="entry name" value="RNA_pol_sigma-70_dom"/>
</dbReference>
<name>A0ABW6BBC8_9SPHI</name>
<evidence type="ECO:0000256" key="2">
    <source>
        <dbReference type="ARBA" id="ARBA00023015"/>
    </source>
</evidence>
<dbReference type="Gene3D" id="1.10.10.10">
    <property type="entry name" value="Winged helix-like DNA-binding domain superfamily/Winged helix DNA-binding domain"/>
    <property type="match status" value="1"/>
</dbReference>
<proteinExistence type="inferred from homology"/>
<dbReference type="Pfam" id="PF08281">
    <property type="entry name" value="Sigma70_r4_2"/>
    <property type="match status" value="1"/>
</dbReference>
<sequence length="188" mass="22011">MTQRYGDYPDETLIGLLKTDDRRAFQELYERYWEKLFFTAARTLGNPEEAEECVQDIFCNLWLRRESLLLKHSFHTYLSVATKYKVIDKLQQRHRNRVALAEAVIYLSTTEPSVETHILEKELMERLTASITALPEKCRLVYQLSREQYKTHKEIALELGISEKTVNNHLVKALRDIKNALVGTIPLL</sequence>
<dbReference type="EMBL" id="JBHUPB010000004">
    <property type="protein sequence ID" value="MFD2966870.1"/>
    <property type="molecule type" value="Genomic_DNA"/>
</dbReference>
<evidence type="ECO:0000256" key="4">
    <source>
        <dbReference type="ARBA" id="ARBA00023163"/>
    </source>
</evidence>
<keyword evidence="4" id="KW-0804">Transcription</keyword>
<dbReference type="PANTHER" id="PTHR43133:SF46">
    <property type="entry name" value="RNA POLYMERASE SIGMA-70 FACTOR ECF SUBFAMILY"/>
    <property type="match status" value="1"/>
</dbReference>
<dbReference type="NCBIfam" id="TIGR02985">
    <property type="entry name" value="Sig70_bacteroi1"/>
    <property type="match status" value="1"/>
</dbReference>
<protein>
    <submittedName>
        <fullName evidence="7">RNA polymerase sigma factor</fullName>
    </submittedName>
</protein>
<dbReference type="InterPro" id="IPR013249">
    <property type="entry name" value="RNA_pol_sigma70_r4_t2"/>
</dbReference>
<keyword evidence="2" id="KW-0805">Transcription regulation</keyword>
<dbReference type="SUPFAM" id="SSF88946">
    <property type="entry name" value="Sigma2 domain of RNA polymerase sigma factors"/>
    <property type="match status" value="1"/>
</dbReference>
<reference evidence="8" key="1">
    <citation type="journal article" date="2019" name="Int. J. Syst. Evol. Microbiol.">
        <title>The Global Catalogue of Microorganisms (GCM) 10K type strain sequencing project: providing services to taxonomists for standard genome sequencing and annotation.</title>
        <authorList>
            <consortium name="The Broad Institute Genomics Platform"/>
            <consortium name="The Broad Institute Genome Sequencing Center for Infectious Disease"/>
            <person name="Wu L."/>
            <person name="Ma J."/>
        </authorList>
    </citation>
    <scope>NUCLEOTIDE SEQUENCE [LARGE SCALE GENOMIC DNA]</scope>
    <source>
        <strain evidence="8">KCTC 22814</strain>
    </source>
</reference>
<accession>A0ABW6BBC8</accession>
<gene>
    <name evidence="7" type="ORF">ACFS7Y_05705</name>
</gene>
<feature type="domain" description="RNA polymerase sigma factor 70 region 4 type 2" evidence="6">
    <location>
        <begin position="125"/>
        <end position="176"/>
    </location>
</feature>
<dbReference type="InterPro" id="IPR036388">
    <property type="entry name" value="WH-like_DNA-bd_sf"/>
</dbReference>
<evidence type="ECO:0000256" key="1">
    <source>
        <dbReference type="ARBA" id="ARBA00010641"/>
    </source>
</evidence>
<dbReference type="InterPro" id="IPR039425">
    <property type="entry name" value="RNA_pol_sigma-70-like"/>
</dbReference>
<comment type="caution">
    <text evidence="7">The sequence shown here is derived from an EMBL/GenBank/DDBJ whole genome shotgun (WGS) entry which is preliminary data.</text>
</comment>
<evidence type="ECO:0000313" key="8">
    <source>
        <dbReference type="Proteomes" id="UP001597525"/>
    </source>
</evidence>
<dbReference type="InterPro" id="IPR014327">
    <property type="entry name" value="RNA_pol_sigma70_bacteroid"/>
</dbReference>
<dbReference type="RefSeq" id="WP_320182569.1">
    <property type="nucleotide sequence ID" value="NZ_CP138332.1"/>
</dbReference>
<comment type="similarity">
    <text evidence="1">Belongs to the sigma-70 factor family. ECF subfamily.</text>
</comment>
<evidence type="ECO:0000256" key="3">
    <source>
        <dbReference type="ARBA" id="ARBA00023082"/>
    </source>
</evidence>
<keyword evidence="3" id="KW-0731">Sigma factor</keyword>
<dbReference type="Pfam" id="PF04542">
    <property type="entry name" value="Sigma70_r2"/>
    <property type="match status" value="1"/>
</dbReference>
<dbReference type="InterPro" id="IPR013325">
    <property type="entry name" value="RNA_pol_sigma_r2"/>
</dbReference>
<dbReference type="PANTHER" id="PTHR43133">
    <property type="entry name" value="RNA POLYMERASE ECF-TYPE SIGMA FACTO"/>
    <property type="match status" value="1"/>
</dbReference>
<evidence type="ECO:0000313" key="7">
    <source>
        <dbReference type="EMBL" id="MFD2966870.1"/>
    </source>
</evidence>
<dbReference type="SUPFAM" id="SSF88659">
    <property type="entry name" value="Sigma3 and sigma4 domains of RNA polymerase sigma factors"/>
    <property type="match status" value="1"/>
</dbReference>
<evidence type="ECO:0000259" key="6">
    <source>
        <dbReference type="Pfam" id="PF08281"/>
    </source>
</evidence>
<keyword evidence="8" id="KW-1185">Reference proteome</keyword>
<dbReference type="Gene3D" id="1.10.1740.10">
    <property type="match status" value="1"/>
</dbReference>
<dbReference type="InterPro" id="IPR007627">
    <property type="entry name" value="RNA_pol_sigma70_r2"/>
</dbReference>
<organism evidence="7 8">
    <name type="scientific">Sphingobacterium bambusae</name>
    <dbReference type="NCBI Taxonomy" id="662858"/>
    <lineage>
        <taxon>Bacteria</taxon>
        <taxon>Pseudomonadati</taxon>
        <taxon>Bacteroidota</taxon>
        <taxon>Sphingobacteriia</taxon>
        <taxon>Sphingobacteriales</taxon>
        <taxon>Sphingobacteriaceae</taxon>
        <taxon>Sphingobacterium</taxon>
    </lineage>
</organism>
<evidence type="ECO:0000259" key="5">
    <source>
        <dbReference type="Pfam" id="PF04542"/>
    </source>
</evidence>
<dbReference type="Proteomes" id="UP001597525">
    <property type="component" value="Unassembled WGS sequence"/>
</dbReference>
<feature type="domain" description="RNA polymerase sigma-70 region 2" evidence="5">
    <location>
        <begin position="28"/>
        <end position="95"/>
    </location>
</feature>